<reference evidence="6" key="1">
    <citation type="submission" date="2017-10" db="EMBL/GenBank/DDBJ databases">
        <authorList>
            <person name="Toshchakov S.V."/>
            <person name="Goeva M.A."/>
        </authorList>
    </citation>
    <scope>NUCLEOTIDE SEQUENCE [LARGE SCALE GENOMIC DNA]</scope>
    <source>
        <strain evidence="6">JR1/69-1-13</strain>
    </source>
</reference>
<dbReference type="EMBL" id="PDOA01000011">
    <property type="protein sequence ID" value="PWC27824.1"/>
    <property type="molecule type" value="Genomic_DNA"/>
</dbReference>
<dbReference type="SMART" id="SM00347">
    <property type="entry name" value="HTH_MARR"/>
    <property type="match status" value="1"/>
</dbReference>
<dbReference type="SUPFAM" id="SSF46785">
    <property type="entry name" value="Winged helix' DNA-binding domain"/>
    <property type="match status" value="1"/>
</dbReference>
<dbReference type="GO" id="GO:0006950">
    <property type="term" value="P:response to stress"/>
    <property type="evidence" value="ECO:0007669"/>
    <property type="project" value="TreeGrafter"/>
</dbReference>
<dbReference type="InterPro" id="IPR036390">
    <property type="entry name" value="WH_DNA-bd_sf"/>
</dbReference>
<dbReference type="PROSITE" id="PS50995">
    <property type="entry name" value="HTH_MARR_2"/>
    <property type="match status" value="1"/>
</dbReference>
<dbReference type="RefSeq" id="WP_109517977.1">
    <property type="nucleotide sequence ID" value="NZ_JBHSCH010000084.1"/>
</dbReference>
<evidence type="ECO:0000256" key="2">
    <source>
        <dbReference type="ARBA" id="ARBA00023125"/>
    </source>
</evidence>
<keyword evidence="6" id="KW-1185">Reference proteome</keyword>
<dbReference type="OrthoDB" id="7427954at2"/>
<name>A0A2U1V1Q5_9PROT</name>
<accession>A0A2U1V1Q5</accession>
<sequence>MSSAAPPLPELFRRFGDHFVRITRAWRREADLRLAPLSLSHATASALLLLRARGDAPCRQGALAQALGIEQPSLVRLLDQLCAAGMVERHADPADRRARILHLTAAGRRAAEQAEGLLEALRAELLGTAAPQDLEATMRVLEGMWHRLGVNGEQP</sequence>
<dbReference type="PANTHER" id="PTHR33164">
    <property type="entry name" value="TRANSCRIPTIONAL REGULATOR, MARR FAMILY"/>
    <property type="match status" value="1"/>
</dbReference>
<protein>
    <submittedName>
        <fullName evidence="5">MarR family transcriptional regulator</fullName>
    </submittedName>
</protein>
<dbReference type="GO" id="GO:0003677">
    <property type="term" value="F:DNA binding"/>
    <property type="evidence" value="ECO:0007669"/>
    <property type="project" value="UniProtKB-KW"/>
</dbReference>
<dbReference type="Proteomes" id="UP000245048">
    <property type="component" value="Unassembled WGS sequence"/>
</dbReference>
<dbReference type="PANTHER" id="PTHR33164:SF64">
    <property type="entry name" value="TRANSCRIPTIONAL REGULATOR SLYA"/>
    <property type="match status" value="1"/>
</dbReference>
<keyword evidence="2" id="KW-0238">DNA-binding</keyword>
<dbReference type="InterPro" id="IPR036388">
    <property type="entry name" value="WH-like_DNA-bd_sf"/>
</dbReference>
<organism evidence="5 6">
    <name type="scientific">Teichococcus aestuarii</name>
    <dbReference type="NCBI Taxonomy" id="568898"/>
    <lineage>
        <taxon>Bacteria</taxon>
        <taxon>Pseudomonadati</taxon>
        <taxon>Pseudomonadota</taxon>
        <taxon>Alphaproteobacteria</taxon>
        <taxon>Acetobacterales</taxon>
        <taxon>Roseomonadaceae</taxon>
        <taxon>Roseomonas</taxon>
    </lineage>
</organism>
<keyword evidence="1" id="KW-0805">Transcription regulation</keyword>
<dbReference type="Gene3D" id="1.10.10.10">
    <property type="entry name" value="Winged helix-like DNA-binding domain superfamily/Winged helix DNA-binding domain"/>
    <property type="match status" value="1"/>
</dbReference>
<keyword evidence="3" id="KW-0804">Transcription</keyword>
<gene>
    <name evidence="5" type="ORF">CR165_16130</name>
</gene>
<evidence type="ECO:0000259" key="4">
    <source>
        <dbReference type="PROSITE" id="PS50995"/>
    </source>
</evidence>
<proteinExistence type="predicted"/>
<dbReference type="Pfam" id="PF12802">
    <property type="entry name" value="MarR_2"/>
    <property type="match status" value="1"/>
</dbReference>
<dbReference type="PRINTS" id="PR00598">
    <property type="entry name" value="HTHMARR"/>
</dbReference>
<feature type="domain" description="HTH marR-type" evidence="4">
    <location>
        <begin position="12"/>
        <end position="146"/>
    </location>
</feature>
<evidence type="ECO:0000256" key="1">
    <source>
        <dbReference type="ARBA" id="ARBA00023015"/>
    </source>
</evidence>
<dbReference type="GO" id="GO:0003700">
    <property type="term" value="F:DNA-binding transcription factor activity"/>
    <property type="evidence" value="ECO:0007669"/>
    <property type="project" value="InterPro"/>
</dbReference>
<evidence type="ECO:0000256" key="3">
    <source>
        <dbReference type="ARBA" id="ARBA00023163"/>
    </source>
</evidence>
<evidence type="ECO:0000313" key="6">
    <source>
        <dbReference type="Proteomes" id="UP000245048"/>
    </source>
</evidence>
<dbReference type="InterPro" id="IPR039422">
    <property type="entry name" value="MarR/SlyA-like"/>
</dbReference>
<evidence type="ECO:0000313" key="5">
    <source>
        <dbReference type="EMBL" id="PWC27824.1"/>
    </source>
</evidence>
<dbReference type="AlphaFoldDB" id="A0A2U1V1Q5"/>
<comment type="caution">
    <text evidence="5">The sequence shown here is derived from an EMBL/GenBank/DDBJ whole genome shotgun (WGS) entry which is preliminary data.</text>
</comment>
<dbReference type="InterPro" id="IPR000835">
    <property type="entry name" value="HTH_MarR-typ"/>
</dbReference>